<dbReference type="InterPro" id="IPR004593">
    <property type="entry name" value="SbcD"/>
</dbReference>
<keyword evidence="7" id="KW-0233">DNA recombination</keyword>
<protein>
    <recommendedName>
        <fullName evidence="3 7">Nuclease SbcCD subunit D</fullName>
    </recommendedName>
</protein>
<dbReference type="RefSeq" id="WP_386766032.1">
    <property type="nucleotide sequence ID" value="NZ_JBHSTI010000008.1"/>
</dbReference>
<dbReference type="Pfam" id="PF12320">
    <property type="entry name" value="SbcD_C"/>
    <property type="match status" value="1"/>
</dbReference>
<accession>A0ABW1T071</accession>
<comment type="function">
    <text evidence="7">SbcCD cleaves DNA hairpin structures. These structures can inhibit DNA replication and are intermediates in certain DNA recombination reactions. The complex acts as a 3'-&gt;5' double strand exonuclease that can open hairpins. It also has a 5' single-strand endonuclease activity.</text>
</comment>
<keyword evidence="11" id="KW-1185">Reference proteome</keyword>
<dbReference type="PANTHER" id="PTHR30337">
    <property type="entry name" value="COMPONENT OF ATP-DEPENDENT DSDNA EXONUCLEASE"/>
    <property type="match status" value="1"/>
</dbReference>
<dbReference type="Proteomes" id="UP001596138">
    <property type="component" value="Unassembled WGS sequence"/>
</dbReference>
<dbReference type="EMBL" id="JBHSTI010000008">
    <property type="protein sequence ID" value="MFC6238112.1"/>
    <property type="molecule type" value="Genomic_DNA"/>
</dbReference>
<keyword evidence="7" id="KW-0235">DNA replication</keyword>
<comment type="similarity">
    <text evidence="1 7">Belongs to the SbcD family.</text>
</comment>
<feature type="domain" description="Nuclease SbcCD subunit D C-terminal" evidence="9">
    <location>
        <begin position="270"/>
        <end position="358"/>
    </location>
</feature>
<evidence type="ECO:0000259" key="9">
    <source>
        <dbReference type="Pfam" id="PF12320"/>
    </source>
</evidence>
<dbReference type="Gene3D" id="3.60.21.10">
    <property type="match status" value="1"/>
</dbReference>
<evidence type="ECO:0000256" key="4">
    <source>
        <dbReference type="ARBA" id="ARBA00022722"/>
    </source>
</evidence>
<dbReference type="InterPro" id="IPR004843">
    <property type="entry name" value="Calcineurin-like_PHP"/>
</dbReference>
<evidence type="ECO:0000256" key="3">
    <source>
        <dbReference type="ARBA" id="ARBA00013365"/>
    </source>
</evidence>
<evidence type="ECO:0000256" key="5">
    <source>
        <dbReference type="ARBA" id="ARBA00022801"/>
    </source>
</evidence>
<evidence type="ECO:0000256" key="6">
    <source>
        <dbReference type="ARBA" id="ARBA00022839"/>
    </source>
</evidence>
<keyword evidence="7" id="KW-0255">Endonuclease</keyword>
<keyword evidence="4 7" id="KW-0540">Nuclease</keyword>
<evidence type="ECO:0000313" key="10">
    <source>
        <dbReference type="EMBL" id="MFC6238112.1"/>
    </source>
</evidence>
<evidence type="ECO:0000256" key="2">
    <source>
        <dbReference type="ARBA" id="ARBA00011322"/>
    </source>
</evidence>
<name>A0ABW1T071_9ACTN</name>
<comment type="caution">
    <text evidence="10">The sequence shown here is derived from an EMBL/GenBank/DDBJ whole genome shotgun (WGS) entry which is preliminary data.</text>
</comment>
<dbReference type="NCBIfam" id="TIGR00619">
    <property type="entry name" value="sbcd"/>
    <property type="match status" value="1"/>
</dbReference>
<evidence type="ECO:0000259" key="8">
    <source>
        <dbReference type="Pfam" id="PF00149"/>
    </source>
</evidence>
<dbReference type="InterPro" id="IPR026843">
    <property type="entry name" value="SbcD_C"/>
</dbReference>
<reference evidence="11" key="1">
    <citation type="journal article" date="2019" name="Int. J. Syst. Evol. Microbiol.">
        <title>The Global Catalogue of Microorganisms (GCM) 10K type strain sequencing project: providing services to taxonomists for standard genome sequencing and annotation.</title>
        <authorList>
            <consortium name="The Broad Institute Genomics Platform"/>
            <consortium name="The Broad Institute Genome Sequencing Center for Infectious Disease"/>
            <person name="Wu L."/>
            <person name="Ma J."/>
        </authorList>
    </citation>
    <scope>NUCLEOTIDE SEQUENCE [LARGE SCALE GENOMIC DNA]</scope>
    <source>
        <strain evidence="11">CGMCC 4.7317</strain>
    </source>
</reference>
<keyword evidence="5 7" id="KW-0378">Hydrolase</keyword>
<keyword evidence="6 7" id="KW-0269">Exonuclease</keyword>
<dbReference type="CDD" id="cd00840">
    <property type="entry name" value="MPP_Mre11_N"/>
    <property type="match status" value="1"/>
</dbReference>
<evidence type="ECO:0000313" key="11">
    <source>
        <dbReference type="Proteomes" id="UP001596138"/>
    </source>
</evidence>
<sequence length="388" mass="41816">MRLLHTSDWHLGRTLFQTSLHTAHEAFLAWLLETAVEQQVDAVLVSGDVYDRAVPPLDSVQLLDRTFLAFAEAGVPLVVVSGNHDSAVRLGFGSGLAEASRIHLRTTIAGLAEPVVLTDEHGDVAVYGIPYLLPDSAKDALGVERSHEAVLGEATRRILADAAQRGIARTVVLAHAFVTGGTVTESERDLRVGGIGDSPAHVFDGVSYVALGHLHRPQQVSLGGSSTVLRYSGSPIAFSFSEKDDTKSVTLVEIDADGAVITSTLAAPVPRPLREVRGRLDDLVARAGTDLADLAEAWVKVVLTDPSRPAAPMERLREHWPHTLVLDFAPDGSAVSEETDLARLRRTTDPVEVCTLFVEYVDRVPPTDEEALLLRDAVEAVRHAEVSR</sequence>
<comment type="subunit">
    <text evidence="2 7">Heterodimer of SbcC and SbcD.</text>
</comment>
<dbReference type="SUPFAM" id="SSF56300">
    <property type="entry name" value="Metallo-dependent phosphatases"/>
    <property type="match status" value="1"/>
</dbReference>
<dbReference type="Pfam" id="PF00149">
    <property type="entry name" value="Metallophos"/>
    <property type="match status" value="1"/>
</dbReference>
<organism evidence="10 11">
    <name type="scientific">Longivirga aurantiaca</name>
    <dbReference type="NCBI Taxonomy" id="1837743"/>
    <lineage>
        <taxon>Bacteria</taxon>
        <taxon>Bacillati</taxon>
        <taxon>Actinomycetota</taxon>
        <taxon>Actinomycetes</taxon>
        <taxon>Sporichthyales</taxon>
        <taxon>Sporichthyaceae</taxon>
        <taxon>Longivirga</taxon>
    </lineage>
</organism>
<dbReference type="InterPro" id="IPR041796">
    <property type="entry name" value="Mre11_N"/>
</dbReference>
<dbReference type="GO" id="GO:0004527">
    <property type="term" value="F:exonuclease activity"/>
    <property type="evidence" value="ECO:0007669"/>
    <property type="project" value="UniProtKB-KW"/>
</dbReference>
<gene>
    <name evidence="7" type="primary">sbcD</name>
    <name evidence="10" type="ORF">ACFQGU_09490</name>
</gene>
<evidence type="ECO:0000256" key="1">
    <source>
        <dbReference type="ARBA" id="ARBA00010555"/>
    </source>
</evidence>
<feature type="domain" description="Calcineurin-like phosphoesterase" evidence="8">
    <location>
        <begin position="1"/>
        <end position="217"/>
    </location>
</feature>
<proteinExistence type="inferred from homology"/>
<dbReference type="InterPro" id="IPR029052">
    <property type="entry name" value="Metallo-depent_PP-like"/>
</dbReference>
<evidence type="ECO:0000256" key="7">
    <source>
        <dbReference type="RuleBase" id="RU363069"/>
    </source>
</evidence>
<dbReference type="InterPro" id="IPR050535">
    <property type="entry name" value="DNA_Repair-Maintenance_Comp"/>
</dbReference>
<dbReference type="PANTHER" id="PTHR30337:SF0">
    <property type="entry name" value="NUCLEASE SBCCD SUBUNIT D"/>
    <property type="match status" value="1"/>
</dbReference>